<dbReference type="SMART" id="SM00387">
    <property type="entry name" value="HATPase_c"/>
    <property type="match status" value="1"/>
</dbReference>
<proteinExistence type="predicted"/>
<evidence type="ECO:0000313" key="4">
    <source>
        <dbReference type="EMBL" id="AXK82325.1"/>
    </source>
</evidence>
<evidence type="ECO:0000256" key="2">
    <source>
        <dbReference type="ARBA" id="ARBA00012438"/>
    </source>
</evidence>
<reference evidence="4 5" key="1">
    <citation type="submission" date="2018-07" db="EMBL/GenBank/DDBJ databases">
        <authorList>
            <person name="Quirk P.G."/>
            <person name="Krulwich T.A."/>
        </authorList>
    </citation>
    <scope>NUCLEOTIDE SEQUENCE [LARGE SCALE GENOMIC DNA]</scope>
    <source>
        <strain evidence="4 5">CC-BB4</strain>
    </source>
</reference>
<dbReference type="Gene3D" id="3.30.565.10">
    <property type="entry name" value="Histidine kinase-like ATPase, C-terminal domain"/>
    <property type="match status" value="1"/>
</dbReference>
<protein>
    <recommendedName>
        <fullName evidence="2">histidine kinase</fullName>
        <ecNumber evidence="2">2.7.13.3</ecNumber>
    </recommendedName>
</protein>
<dbReference type="Proteomes" id="UP000254889">
    <property type="component" value="Chromosome"/>
</dbReference>
<comment type="catalytic activity">
    <reaction evidence="1">
        <text>ATP + protein L-histidine = ADP + protein N-phospho-L-histidine.</text>
        <dbReference type="EC" id="2.7.13.3"/>
    </reaction>
</comment>
<name>A0A345ZZH8_9HYPH</name>
<evidence type="ECO:0000313" key="5">
    <source>
        <dbReference type="Proteomes" id="UP000254889"/>
    </source>
</evidence>
<dbReference type="InterPro" id="IPR036890">
    <property type="entry name" value="HATPase_C_sf"/>
</dbReference>
<keyword evidence="4" id="KW-0067">ATP-binding</keyword>
<dbReference type="PROSITE" id="PS50109">
    <property type="entry name" value="HIS_KIN"/>
    <property type="match status" value="1"/>
</dbReference>
<dbReference type="PRINTS" id="PR00344">
    <property type="entry name" value="BCTRLSENSOR"/>
</dbReference>
<accession>A0A345ZZH8</accession>
<dbReference type="GO" id="GO:0005524">
    <property type="term" value="F:ATP binding"/>
    <property type="evidence" value="ECO:0007669"/>
    <property type="project" value="UniProtKB-KW"/>
</dbReference>
<dbReference type="InterPro" id="IPR003594">
    <property type="entry name" value="HATPase_dom"/>
</dbReference>
<dbReference type="InterPro" id="IPR005467">
    <property type="entry name" value="His_kinase_dom"/>
</dbReference>
<organism evidence="4 5">
    <name type="scientific">Pseudolabrys taiwanensis</name>
    <dbReference type="NCBI Taxonomy" id="331696"/>
    <lineage>
        <taxon>Bacteria</taxon>
        <taxon>Pseudomonadati</taxon>
        <taxon>Pseudomonadota</taxon>
        <taxon>Alphaproteobacteria</taxon>
        <taxon>Hyphomicrobiales</taxon>
        <taxon>Xanthobacteraceae</taxon>
        <taxon>Pseudolabrys</taxon>
    </lineage>
</organism>
<dbReference type="GO" id="GO:0004673">
    <property type="term" value="F:protein histidine kinase activity"/>
    <property type="evidence" value="ECO:0007669"/>
    <property type="project" value="UniProtKB-EC"/>
</dbReference>
<evidence type="ECO:0000256" key="1">
    <source>
        <dbReference type="ARBA" id="ARBA00000085"/>
    </source>
</evidence>
<dbReference type="OrthoDB" id="9805722at2"/>
<dbReference type="Pfam" id="PF02518">
    <property type="entry name" value="HATPase_c"/>
    <property type="match status" value="1"/>
</dbReference>
<dbReference type="SUPFAM" id="SSF55874">
    <property type="entry name" value="ATPase domain of HSP90 chaperone/DNA topoisomerase II/histidine kinase"/>
    <property type="match status" value="1"/>
</dbReference>
<dbReference type="EMBL" id="CP031417">
    <property type="protein sequence ID" value="AXK82325.1"/>
    <property type="molecule type" value="Genomic_DNA"/>
</dbReference>
<feature type="domain" description="Histidine kinase" evidence="3">
    <location>
        <begin position="23"/>
        <end position="234"/>
    </location>
</feature>
<sequence>MSQTQADIASAGFLAARAEPIAGLVHDLGNLIQIASAAVSIVARDPTIRTAGLDSVLAGATTSLERAGALVRRTIGTASERAAAVRAVTLAPYLDEVERFIGLAWDRTIALDVQVSPDLPAVICDPLALQNALLNLLFNARDAMPGGGMISIRAEAAALDIGQVIELRVADTGIGMTPETVARAFDPFFTTKSGGLGGVGLSMVARFVQDAGGRIIIESKHGFGTTVILQLLVA</sequence>
<dbReference type="EC" id="2.7.13.3" evidence="2"/>
<dbReference type="InterPro" id="IPR004358">
    <property type="entry name" value="Sig_transdc_His_kin-like_C"/>
</dbReference>
<dbReference type="KEGG" id="ptaw:DW352_18455"/>
<gene>
    <name evidence="4" type="ORF">DW352_18455</name>
</gene>
<dbReference type="PANTHER" id="PTHR43065">
    <property type="entry name" value="SENSOR HISTIDINE KINASE"/>
    <property type="match status" value="1"/>
</dbReference>
<keyword evidence="4" id="KW-0547">Nucleotide-binding</keyword>
<dbReference type="RefSeq" id="WP_115692704.1">
    <property type="nucleotide sequence ID" value="NZ_CP031417.1"/>
</dbReference>
<evidence type="ECO:0000259" key="3">
    <source>
        <dbReference type="PROSITE" id="PS50109"/>
    </source>
</evidence>
<keyword evidence="5" id="KW-1185">Reference proteome</keyword>
<dbReference type="PANTHER" id="PTHR43065:SF42">
    <property type="entry name" value="TWO-COMPONENT SENSOR PPRA"/>
    <property type="match status" value="1"/>
</dbReference>
<dbReference type="AlphaFoldDB" id="A0A345ZZH8"/>